<dbReference type="Pfam" id="PF00025">
    <property type="entry name" value="Arf"/>
    <property type="match status" value="1"/>
</dbReference>
<evidence type="ECO:0000313" key="7">
    <source>
        <dbReference type="Proteomes" id="UP000235145"/>
    </source>
</evidence>
<comment type="caution">
    <text evidence="6">The sequence shown here is derived from an EMBL/GenBank/DDBJ whole genome shotgun (WGS) entry which is preliminary data.</text>
</comment>
<keyword evidence="1 3" id="KW-0547">Nucleotide-binding</keyword>
<feature type="chain" id="PRO_5040198387" evidence="5">
    <location>
        <begin position="19"/>
        <end position="109"/>
    </location>
</feature>
<accession>A0A9R1XKJ6</accession>
<proteinExistence type="predicted"/>
<evidence type="ECO:0000256" key="4">
    <source>
        <dbReference type="PIRSR" id="PIRSR606689-2"/>
    </source>
</evidence>
<dbReference type="InterPro" id="IPR027417">
    <property type="entry name" value="P-loop_NTPase"/>
</dbReference>
<keyword evidence="2 3" id="KW-0342">GTP-binding</keyword>
<organism evidence="6 7">
    <name type="scientific">Lactuca sativa</name>
    <name type="common">Garden lettuce</name>
    <dbReference type="NCBI Taxonomy" id="4236"/>
    <lineage>
        <taxon>Eukaryota</taxon>
        <taxon>Viridiplantae</taxon>
        <taxon>Streptophyta</taxon>
        <taxon>Embryophyta</taxon>
        <taxon>Tracheophyta</taxon>
        <taxon>Spermatophyta</taxon>
        <taxon>Magnoliopsida</taxon>
        <taxon>eudicotyledons</taxon>
        <taxon>Gunneridae</taxon>
        <taxon>Pentapetalae</taxon>
        <taxon>asterids</taxon>
        <taxon>campanulids</taxon>
        <taxon>Asterales</taxon>
        <taxon>Asteraceae</taxon>
        <taxon>Cichorioideae</taxon>
        <taxon>Cichorieae</taxon>
        <taxon>Lactucinae</taxon>
        <taxon>Lactuca</taxon>
    </lineage>
</organism>
<dbReference type="Gene3D" id="3.40.50.300">
    <property type="entry name" value="P-loop containing nucleotide triphosphate hydrolases"/>
    <property type="match status" value="1"/>
</dbReference>
<dbReference type="SUPFAM" id="SSF52540">
    <property type="entry name" value="P-loop containing nucleoside triphosphate hydrolases"/>
    <property type="match status" value="1"/>
</dbReference>
<dbReference type="GO" id="GO:0046872">
    <property type="term" value="F:metal ion binding"/>
    <property type="evidence" value="ECO:0007669"/>
    <property type="project" value="UniProtKB-KW"/>
</dbReference>
<dbReference type="GO" id="GO:0005525">
    <property type="term" value="F:GTP binding"/>
    <property type="evidence" value="ECO:0007669"/>
    <property type="project" value="UniProtKB-KW"/>
</dbReference>
<evidence type="ECO:0000256" key="1">
    <source>
        <dbReference type="ARBA" id="ARBA00022741"/>
    </source>
</evidence>
<keyword evidence="4" id="KW-0460">Magnesium</keyword>
<feature type="binding site" evidence="3">
    <location>
        <begin position="24"/>
        <end position="31"/>
    </location>
    <ligand>
        <name>GTP</name>
        <dbReference type="ChEBI" id="CHEBI:37565"/>
    </ligand>
</feature>
<keyword evidence="4" id="KW-0479">Metal-binding</keyword>
<dbReference type="Proteomes" id="UP000235145">
    <property type="component" value="Unassembled WGS sequence"/>
</dbReference>
<feature type="binding site" evidence="4">
    <location>
        <position position="31"/>
    </location>
    <ligand>
        <name>Mg(2+)</name>
        <dbReference type="ChEBI" id="CHEBI:18420"/>
    </ligand>
</feature>
<evidence type="ECO:0000256" key="3">
    <source>
        <dbReference type="PIRSR" id="PIRSR606689-1"/>
    </source>
</evidence>
<sequence length="109" mass="12327">MGLMFTRLFSLLFGNIEARILVHGLDNAGKTTILYRLQMGEVVSTNPIWFYFFIPTFLLALCGDLCTPSVQILVCDFGINSSINVKALLIFDCFHDCVWIKNMLPLFGQ</sequence>
<evidence type="ECO:0000256" key="2">
    <source>
        <dbReference type="ARBA" id="ARBA00023134"/>
    </source>
</evidence>
<keyword evidence="7" id="KW-1185">Reference proteome</keyword>
<name>A0A9R1XKJ6_LACSA</name>
<dbReference type="AlphaFoldDB" id="A0A9R1XKJ6"/>
<evidence type="ECO:0000256" key="5">
    <source>
        <dbReference type="SAM" id="SignalP"/>
    </source>
</evidence>
<evidence type="ECO:0000313" key="6">
    <source>
        <dbReference type="EMBL" id="KAJ0211007.1"/>
    </source>
</evidence>
<keyword evidence="5" id="KW-0732">Signal</keyword>
<gene>
    <name evidence="6" type="ORF">LSAT_V11C400158830</name>
</gene>
<feature type="signal peptide" evidence="5">
    <location>
        <begin position="1"/>
        <end position="18"/>
    </location>
</feature>
<dbReference type="EMBL" id="NBSK02000004">
    <property type="protein sequence ID" value="KAJ0211007.1"/>
    <property type="molecule type" value="Genomic_DNA"/>
</dbReference>
<reference evidence="6 7" key="1">
    <citation type="journal article" date="2017" name="Nat. Commun.">
        <title>Genome assembly with in vitro proximity ligation data and whole-genome triplication in lettuce.</title>
        <authorList>
            <person name="Reyes-Chin-Wo S."/>
            <person name="Wang Z."/>
            <person name="Yang X."/>
            <person name="Kozik A."/>
            <person name="Arikit S."/>
            <person name="Song C."/>
            <person name="Xia L."/>
            <person name="Froenicke L."/>
            <person name="Lavelle D.O."/>
            <person name="Truco M.J."/>
            <person name="Xia R."/>
            <person name="Zhu S."/>
            <person name="Xu C."/>
            <person name="Xu H."/>
            <person name="Xu X."/>
            <person name="Cox K."/>
            <person name="Korf I."/>
            <person name="Meyers B.C."/>
            <person name="Michelmore R.W."/>
        </authorList>
    </citation>
    <scope>NUCLEOTIDE SEQUENCE [LARGE SCALE GENOMIC DNA]</scope>
    <source>
        <strain evidence="7">cv. Salinas</strain>
        <tissue evidence="6">Seedlings</tissue>
    </source>
</reference>
<dbReference type="GO" id="GO:0003924">
    <property type="term" value="F:GTPase activity"/>
    <property type="evidence" value="ECO:0007669"/>
    <property type="project" value="InterPro"/>
</dbReference>
<protein>
    <submittedName>
        <fullName evidence="6">Uncharacterized protein</fullName>
    </submittedName>
</protein>
<dbReference type="InterPro" id="IPR006689">
    <property type="entry name" value="Small_GTPase_ARF/SAR"/>
</dbReference>